<evidence type="ECO:0000256" key="1">
    <source>
        <dbReference type="SAM" id="Phobius"/>
    </source>
</evidence>
<protein>
    <recommendedName>
        <fullName evidence="4">FAD-binding domain-containing protein</fullName>
    </recommendedName>
</protein>
<dbReference type="Gene3D" id="3.50.50.60">
    <property type="entry name" value="FAD/NAD(P)-binding domain"/>
    <property type="match status" value="1"/>
</dbReference>
<proteinExistence type="predicted"/>
<evidence type="ECO:0000313" key="3">
    <source>
        <dbReference type="Proteomes" id="UP001190700"/>
    </source>
</evidence>
<gene>
    <name evidence="2" type="ORF">CYMTET_8321</name>
</gene>
<dbReference type="EMBL" id="LGRX02002541">
    <property type="protein sequence ID" value="KAK3284005.1"/>
    <property type="molecule type" value="Genomic_DNA"/>
</dbReference>
<dbReference type="InterPro" id="IPR036188">
    <property type="entry name" value="FAD/NAD-bd_sf"/>
</dbReference>
<comment type="caution">
    <text evidence="2">The sequence shown here is derived from an EMBL/GenBank/DDBJ whole genome shotgun (WGS) entry which is preliminary data.</text>
</comment>
<name>A0AAE0GT98_9CHLO</name>
<keyword evidence="1" id="KW-0812">Transmembrane</keyword>
<sequence length="398" mass="44302">MLSNEIRSLRREDLARIFRDAFPRTRLHFNKQVVSVQRSTHGNSVEFQDGTKRTCDLLVGADGDDKFLRKLVIPRLPARPTHFWWRLSGLVKIKSAGGLESAELEASAGFYKVEYFYKPEFVFSMLPGGSRDVLAWSIAFSTEAAARLRLGELDPIFNAPQANCHQLRSTNFAVATALAEGISDRRWAQAVELQAAQASAAGLSSKDGDGRLPRDRDWLPALQAIEHPRSTWFRSSAWVHRAQPGAVFLGSSSGCALGTSLAIEDGIILAKGVQIAARASLFNDSCALDKVLNSFCRKQGERESKLVCLGGWCAPPRGTLGMFILRKRLAYLSSKKIEHSIRDFVFFNPSQAWNHSEHGREQPRFLGIYRNPAALFAVLLLLFLPCAPFYYLAITNKT</sequence>
<reference evidence="2 3" key="1">
    <citation type="journal article" date="2015" name="Genome Biol. Evol.">
        <title>Comparative Genomics of a Bacterivorous Green Alga Reveals Evolutionary Causalities and Consequences of Phago-Mixotrophic Mode of Nutrition.</title>
        <authorList>
            <person name="Burns J.A."/>
            <person name="Paasch A."/>
            <person name="Narechania A."/>
            <person name="Kim E."/>
        </authorList>
    </citation>
    <scope>NUCLEOTIDE SEQUENCE [LARGE SCALE GENOMIC DNA]</scope>
    <source>
        <strain evidence="2 3">PLY_AMNH</strain>
    </source>
</reference>
<dbReference type="SUPFAM" id="SSF51905">
    <property type="entry name" value="FAD/NAD(P)-binding domain"/>
    <property type="match status" value="1"/>
</dbReference>
<feature type="transmembrane region" description="Helical" evidence="1">
    <location>
        <begin position="373"/>
        <end position="393"/>
    </location>
</feature>
<keyword evidence="1" id="KW-1133">Transmembrane helix</keyword>
<dbReference type="AlphaFoldDB" id="A0AAE0GT98"/>
<keyword evidence="3" id="KW-1185">Reference proteome</keyword>
<evidence type="ECO:0008006" key="4">
    <source>
        <dbReference type="Google" id="ProtNLM"/>
    </source>
</evidence>
<organism evidence="2 3">
    <name type="scientific">Cymbomonas tetramitiformis</name>
    <dbReference type="NCBI Taxonomy" id="36881"/>
    <lineage>
        <taxon>Eukaryota</taxon>
        <taxon>Viridiplantae</taxon>
        <taxon>Chlorophyta</taxon>
        <taxon>Pyramimonadophyceae</taxon>
        <taxon>Pyramimonadales</taxon>
        <taxon>Pyramimonadaceae</taxon>
        <taxon>Cymbomonas</taxon>
    </lineage>
</organism>
<evidence type="ECO:0000313" key="2">
    <source>
        <dbReference type="EMBL" id="KAK3284005.1"/>
    </source>
</evidence>
<accession>A0AAE0GT98</accession>
<dbReference type="Proteomes" id="UP001190700">
    <property type="component" value="Unassembled WGS sequence"/>
</dbReference>
<keyword evidence="1" id="KW-0472">Membrane</keyword>